<dbReference type="AlphaFoldDB" id="A0A1F6VIX6"/>
<accession>A0A1F6VIX6</accession>
<dbReference type="EMBL" id="MFTT01000024">
    <property type="protein sequence ID" value="OGI69485.1"/>
    <property type="molecule type" value="Genomic_DNA"/>
</dbReference>
<protein>
    <submittedName>
        <fullName evidence="1">Uncharacterized protein</fullName>
    </submittedName>
</protein>
<evidence type="ECO:0000313" key="1">
    <source>
        <dbReference type="EMBL" id="OGI69485.1"/>
    </source>
</evidence>
<sequence>MHRLIVIFCVCCSLQVQGQKGHSCTNDLDLKYGESFLENIRTKAYLSGNIGMLYLSQPRNETWAYAKAITGIAFEWFVAGPSLNYNSWSKSYARHPEGKPRQVVTEYEDNLSVGIFMGIDHDDIPISLGYEWGKTKSQKYNLIYIGFGKEKEGRRFMIHTNMPFEEPAGIGIGFSKKF</sequence>
<reference evidence="1 2" key="1">
    <citation type="journal article" date="2016" name="Nat. Commun.">
        <title>Thousands of microbial genomes shed light on interconnected biogeochemical processes in an aquifer system.</title>
        <authorList>
            <person name="Anantharaman K."/>
            <person name="Brown C.T."/>
            <person name="Hug L.A."/>
            <person name="Sharon I."/>
            <person name="Castelle C.J."/>
            <person name="Probst A.J."/>
            <person name="Thomas B.C."/>
            <person name="Singh A."/>
            <person name="Wilkins M.J."/>
            <person name="Karaoz U."/>
            <person name="Brodie E.L."/>
            <person name="Williams K.H."/>
            <person name="Hubbard S.S."/>
            <person name="Banfield J.F."/>
        </authorList>
    </citation>
    <scope>NUCLEOTIDE SEQUENCE [LARGE SCALE GENOMIC DNA]</scope>
</reference>
<gene>
    <name evidence="1" type="ORF">A2824_03400</name>
</gene>
<evidence type="ECO:0000313" key="2">
    <source>
        <dbReference type="Proteomes" id="UP000178059"/>
    </source>
</evidence>
<name>A0A1F6VIX6_9BACT</name>
<comment type="caution">
    <text evidence="1">The sequence shown here is derived from an EMBL/GenBank/DDBJ whole genome shotgun (WGS) entry which is preliminary data.</text>
</comment>
<organism evidence="1 2">
    <name type="scientific">Candidatus Nomurabacteria bacterium RIFCSPHIGHO2_01_FULL_42_16</name>
    <dbReference type="NCBI Taxonomy" id="1801743"/>
    <lineage>
        <taxon>Bacteria</taxon>
        <taxon>Candidatus Nomuraibacteriota</taxon>
    </lineage>
</organism>
<dbReference type="Proteomes" id="UP000178059">
    <property type="component" value="Unassembled WGS sequence"/>
</dbReference>
<proteinExistence type="predicted"/>